<dbReference type="GO" id="GO:0006355">
    <property type="term" value="P:regulation of DNA-templated transcription"/>
    <property type="evidence" value="ECO:0007669"/>
    <property type="project" value="InterPro"/>
</dbReference>
<evidence type="ECO:0000259" key="4">
    <source>
        <dbReference type="PROSITE" id="PS50043"/>
    </source>
</evidence>
<dbReference type="PROSITE" id="PS50043">
    <property type="entry name" value="HTH_LUXR_2"/>
    <property type="match status" value="1"/>
</dbReference>
<reference evidence="5 6" key="1">
    <citation type="submission" date="2019-12" db="EMBL/GenBank/DDBJ databases">
        <title>Genomic-based taxomic classification of the family Erythrobacteraceae.</title>
        <authorList>
            <person name="Xu L."/>
        </authorList>
    </citation>
    <scope>NUCLEOTIDE SEQUENCE [LARGE SCALE GENOMIC DNA]</scope>
    <source>
        <strain evidence="5 6">M0322</strain>
    </source>
</reference>
<dbReference type="PANTHER" id="PTHR44688:SF16">
    <property type="entry name" value="DNA-BINDING TRANSCRIPTIONAL ACTIVATOR DEVR_DOSR"/>
    <property type="match status" value="1"/>
</dbReference>
<dbReference type="EMBL" id="WTYV01000001">
    <property type="protein sequence ID" value="MXO70750.1"/>
    <property type="molecule type" value="Genomic_DNA"/>
</dbReference>
<evidence type="ECO:0000256" key="3">
    <source>
        <dbReference type="ARBA" id="ARBA00023163"/>
    </source>
</evidence>
<evidence type="ECO:0000256" key="2">
    <source>
        <dbReference type="ARBA" id="ARBA00023125"/>
    </source>
</evidence>
<keyword evidence="6" id="KW-1185">Reference proteome</keyword>
<keyword evidence="1" id="KW-0805">Transcription regulation</keyword>
<evidence type="ECO:0000313" key="6">
    <source>
        <dbReference type="Proteomes" id="UP000466966"/>
    </source>
</evidence>
<evidence type="ECO:0000256" key="1">
    <source>
        <dbReference type="ARBA" id="ARBA00023015"/>
    </source>
</evidence>
<dbReference type="PROSITE" id="PS00622">
    <property type="entry name" value="HTH_LUXR_1"/>
    <property type="match status" value="1"/>
</dbReference>
<protein>
    <submittedName>
        <fullName evidence="5">LuxR family transcriptional regulator</fullName>
    </submittedName>
</protein>
<keyword evidence="2" id="KW-0238">DNA-binding</keyword>
<sequence>MLLDCLQEIARSDDPVRLWKGLVRSLRAQGFVAGSYFFVKGAQVSGSLRPLTFGFPRRFIDAYTDTEFDRLDVVPRRTLASGRVMTWTEAWSSAPIAAAEQQFRQQMLARLGAAEDTLDGLAVPGYGPRQSNAFATLVPADQGRAFSAQERRMVQAVVQAGHMRLCEAVLQNPPEVLLSPREREILQWVALGKSNSVIAEMLNCSANTVDTHLRRAFGKLSVSDRTTAAIRAISLGLIA</sequence>
<dbReference type="AlphaFoldDB" id="A0A844YUP4"/>
<dbReference type="InterPro" id="IPR000792">
    <property type="entry name" value="Tscrpt_reg_LuxR_C"/>
</dbReference>
<accession>A0A844YUP4</accession>
<dbReference type="Pfam" id="PF00196">
    <property type="entry name" value="GerE"/>
    <property type="match status" value="1"/>
</dbReference>
<feature type="domain" description="HTH luxR-type" evidence="4">
    <location>
        <begin position="171"/>
        <end position="236"/>
    </location>
</feature>
<comment type="caution">
    <text evidence="5">The sequence shown here is derived from an EMBL/GenBank/DDBJ whole genome shotgun (WGS) entry which is preliminary data.</text>
</comment>
<gene>
    <name evidence="5" type="ORF">GRI99_03770</name>
</gene>
<dbReference type="SMART" id="SM00421">
    <property type="entry name" value="HTH_LUXR"/>
    <property type="match status" value="1"/>
</dbReference>
<dbReference type="PRINTS" id="PR00038">
    <property type="entry name" value="HTHLUXR"/>
</dbReference>
<dbReference type="CDD" id="cd06170">
    <property type="entry name" value="LuxR_C_like"/>
    <property type="match status" value="1"/>
</dbReference>
<dbReference type="InterPro" id="IPR005143">
    <property type="entry name" value="TF_LuxR_autoind-bd_dom"/>
</dbReference>
<organism evidence="5 6">
    <name type="scientific">Alteraurantiacibacter buctensis</name>
    <dbReference type="NCBI Taxonomy" id="1503981"/>
    <lineage>
        <taxon>Bacteria</taxon>
        <taxon>Pseudomonadati</taxon>
        <taxon>Pseudomonadota</taxon>
        <taxon>Alphaproteobacteria</taxon>
        <taxon>Sphingomonadales</taxon>
        <taxon>Erythrobacteraceae</taxon>
        <taxon>Alteraurantiacibacter</taxon>
    </lineage>
</organism>
<dbReference type="SUPFAM" id="SSF75516">
    <property type="entry name" value="Pheromone-binding domain of LuxR-like quorum-sensing transcription factors"/>
    <property type="match status" value="1"/>
</dbReference>
<dbReference type="RefSeq" id="WP_160770626.1">
    <property type="nucleotide sequence ID" value="NZ_WTYV01000001.1"/>
</dbReference>
<dbReference type="SUPFAM" id="SSF46894">
    <property type="entry name" value="C-terminal effector domain of the bipartite response regulators"/>
    <property type="match status" value="1"/>
</dbReference>
<name>A0A844YUP4_9SPHN</name>
<keyword evidence="3" id="KW-0804">Transcription</keyword>
<dbReference type="PANTHER" id="PTHR44688">
    <property type="entry name" value="DNA-BINDING TRANSCRIPTIONAL ACTIVATOR DEVR_DOSR"/>
    <property type="match status" value="1"/>
</dbReference>
<dbReference type="InterPro" id="IPR036693">
    <property type="entry name" value="TF_LuxR_autoind-bd_dom_sf"/>
</dbReference>
<dbReference type="Proteomes" id="UP000466966">
    <property type="component" value="Unassembled WGS sequence"/>
</dbReference>
<dbReference type="OrthoDB" id="3170288at2"/>
<evidence type="ECO:0000313" key="5">
    <source>
        <dbReference type="EMBL" id="MXO70750.1"/>
    </source>
</evidence>
<dbReference type="GO" id="GO:0003677">
    <property type="term" value="F:DNA binding"/>
    <property type="evidence" value="ECO:0007669"/>
    <property type="project" value="UniProtKB-KW"/>
</dbReference>
<proteinExistence type="predicted"/>
<dbReference type="Gene3D" id="1.10.10.10">
    <property type="entry name" value="Winged helix-like DNA-binding domain superfamily/Winged helix DNA-binding domain"/>
    <property type="match status" value="1"/>
</dbReference>
<dbReference type="Gene3D" id="3.30.450.80">
    <property type="entry name" value="Transcription factor LuxR-like, autoinducer-binding domain"/>
    <property type="match status" value="1"/>
</dbReference>
<dbReference type="InterPro" id="IPR036388">
    <property type="entry name" value="WH-like_DNA-bd_sf"/>
</dbReference>
<dbReference type="InterPro" id="IPR016032">
    <property type="entry name" value="Sig_transdc_resp-reg_C-effctor"/>
</dbReference>
<dbReference type="Pfam" id="PF03472">
    <property type="entry name" value="Autoind_bind"/>
    <property type="match status" value="1"/>
</dbReference>